<dbReference type="RefSeq" id="WP_084859302.1">
    <property type="nucleotide sequence ID" value="NZ_NBWC01000055.1"/>
</dbReference>
<dbReference type="AlphaFoldDB" id="A0A1X0ZLT6"/>
<evidence type="ECO:0000313" key="2">
    <source>
        <dbReference type="Proteomes" id="UP000193675"/>
    </source>
</evidence>
<evidence type="ECO:0008006" key="3">
    <source>
        <dbReference type="Google" id="ProtNLM"/>
    </source>
</evidence>
<sequence length="106" mass="11872">MNDSAILVQRLQSQDAEIKRLTAQIDGYKGHAARVEKDNQALRGSCKALGEDLRKAKSASTAARRALAWFIDQHKPDLDQLPGWLARTLTAVIEHDKRPIERKEVA</sequence>
<gene>
    <name evidence="1" type="ORF">B7H17_26210</name>
</gene>
<name>A0A1X0ZLT6_PSEPU</name>
<proteinExistence type="predicted"/>
<dbReference type="Proteomes" id="UP000193675">
    <property type="component" value="Unassembled WGS sequence"/>
</dbReference>
<comment type="caution">
    <text evidence="1">The sequence shown here is derived from an EMBL/GenBank/DDBJ whole genome shotgun (WGS) entry which is preliminary data.</text>
</comment>
<evidence type="ECO:0000313" key="1">
    <source>
        <dbReference type="EMBL" id="ORL58093.1"/>
    </source>
</evidence>
<accession>A0A1X0ZLT6</accession>
<protein>
    <recommendedName>
        <fullName evidence="3">Mobilization protein</fullName>
    </recommendedName>
</protein>
<dbReference type="EMBL" id="NBWC01000055">
    <property type="protein sequence ID" value="ORL58093.1"/>
    <property type="molecule type" value="Genomic_DNA"/>
</dbReference>
<organism evidence="1 2">
    <name type="scientific">Pseudomonas putida</name>
    <name type="common">Arthrobacter siderocapsulatus</name>
    <dbReference type="NCBI Taxonomy" id="303"/>
    <lineage>
        <taxon>Bacteria</taxon>
        <taxon>Pseudomonadati</taxon>
        <taxon>Pseudomonadota</taxon>
        <taxon>Gammaproteobacteria</taxon>
        <taxon>Pseudomonadales</taxon>
        <taxon>Pseudomonadaceae</taxon>
        <taxon>Pseudomonas</taxon>
    </lineage>
</organism>
<reference evidence="1 2" key="1">
    <citation type="submission" date="2017-04" db="EMBL/GenBank/DDBJ databases">
        <title>Presence of VIM-2 positive Pseudomonas species in chickens and their surrounding environment.</title>
        <authorList>
            <person name="Zhang R."/>
        </authorList>
    </citation>
    <scope>NUCLEOTIDE SEQUENCE [LARGE SCALE GENOMIC DNA]</scope>
    <source>
        <strain evidence="1 2">DZ-C18</strain>
    </source>
</reference>